<comment type="pathway">
    <text evidence="1">Phospholipid metabolism; phosphatidylcholine biosynthesis.</text>
</comment>
<dbReference type="SUPFAM" id="SSF53335">
    <property type="entry name" value="S-adenosyl-L-methionine-dependent methyltransferases"/>
    <property type="match status" value="1"/>
</dbReference>
<dbReference type="Gene3D" id="3.40.50.150">
    <property type="entry name" value="Vaccinia Virus protein VP39"/>
    <property type="match status" value="1"/>
</dbReference>
<dbReference type="EC" id="2.1.1.103" evidence="4"/>
<keyword evidence="3" id="KW-0808">Transferase</keyword>
<evidence type="ECO:0000256" key="1">
    <source>
        <dbReference type="ARBA" id="ARBA00004969"/>
    </source>
</evidence>
<accession>A0A8X7VGK6</accession>
<evidence type="ECO:0000313" key="5">
    <source>
        <dbReference type="EMBL" id="KAG2310886.1"/>
    </source>
</evidence>
<dbReference type="InterPro" id="IPR029063">
    <property type="entry name" value="SAM-dependent_MTases_sf"/>
</dbReference>
<comment type="pathway">
    <text evidence="2">Lipid metabolism.</text>
</comment>
<comment type="caution">
    <text evidence="5">The sequence shown here is derived from an EMBL/GenBank/DDBJ whole genome shotgun (WGS) entry which is preliminary data.</text>
</comment>
<evidence type="ECO:0000256" key="2">
    <source>
        <dbReference type="ARBA" id="ARBA00005189"/>
    </source>
</evidence>
<dbReference type="OrthoDB" id="1672751at2759"/>
<name>A0A8X7VGK6_BRACI</name>
<dbReference type="EMBL" id="JAAMPC010000005">
    <property type="protein sequence ID" value="KAG2310886.1"/>
    <property type="molecule type" value="Genomic_DNA"/>
</dbReference>
<evidence type="ECO:0000256" key="4">
    <source>
        <dbReference type="ARBA" id="ARBA00035674"/>
    </source>
</evidence>
<reference evidence="5 6" key="1">
    <citation type="submission" date="2020-02" db="EMBL/GenBank/DDBJ databases">
        <authorList>
            <person name="Ma Q."/>
            <person name="Huang Y."/>
            <person name="Song X."/>
            <person name="Pei D."/>
        </authorList>
    </citation>
    <scope>NUCLEOTIDE SEQUENCE [LARGE SCALE GENOMIC DNA]</scope>
    <source>
        <strain evidence="5">Sxm20200214</strain>
        <tissue evidence="5">Leaf</tissue>
    </source>
</reference>
<gene>
    <name evidence="5" type="ORF">Bca52824_022443</name>
</gene>
<dbReference type="PANTHER" id="PTHR44307:SF19">
    <property type="entry name" value="PHOSPHOMETHYLETHANOLAMINE N-METHYLTRANSFERASE"/>
    <property type="match status" value="1"/>
</dbReference>
<keyword evidence="6" id="KW-1185">Reference proteome</keyword>
<evidence type="ECO:0000256" key="3">
    <source>
        <dbReference type="ARBA" id="ARBA00022679"/>
    </source>
</evidence>
<proteinExistence type="predicted"/>
<sequence length="201" mass="22722">MATSYNSPCRFERKPVAALTLQRWRLNIDFFRNLHQSGDSKQTPLTTVNQDSIQRFSKNAKHEMLLANHLSSLWLVANALEQTTKEFVAKMEMKLGQKFRYVGCGIEGGYFYMAEAFDVHVVGIDLLVNMISFALERAIGLTCSPQRHILITLSTSFTAVTLFSTSKTSQLFLHSSSGLNQVEEFSSLTTARVLKLRLQYS</sequence>
<evidence type="ECO:0000313" key="6">
    <source>
        <dbReference type="Proteomes" id="UP000886595"/>
    </source>
</evidence>
<dbReference type="GO" id="GO:0000234">
    <property type="term" value="F:phosphoethanolamine N-methyltransferase activity"/>
    <property type="evidence" value="ECO:0007669"/>
    <property type="project" value="UniProtKB-EC"/>
</dbReference>
<organism evidence="5 6">
    <name type="scientific">Brassica carinata</name>
    <name type="common">Ethiopian mustard</name>
    <name type="synonym">Abyssinian cabbage</name>
    <dbReference type="NCBI Taxonomy" id="52824"/>
    <lineage>
        <taxon>Eukaryota</taxon>
        <taxon>Viridiplantae</taxon>
        <taxon>Streptophyta</taxon>
        <taxon>Embryophyta</taxon>
        <taxon>Tracheophyta</taxon>
        <taxon>Spermatophyta</taxon>
        <taxon>Magnoliopsida</taxon>
        <taxon>eudicotyledons</taxon>
        <taxon>Gunneridae</taxon>
        <taxon>Pentapetalae</taxon>
        <taxon>rosids</taxon>
        <taxon>malvids</taxon>
        <taxon>Brassicales</taxon>
        <taxon>Brassicaceae</taxon>
        <taxon>Brassiceae</taxon>
        <taxon>Brassica</taxon>
    </lineage>
</organism>
<protein>
    <recommendedName>
        <fullName evidence="4">phosphoethanolamine N-methyltransferase</fullName>
        <ecNumber evidence="4">2.1.1.103</ecNumber>
    </recommendedName>
</protein>
<dbReference type="PANTHER" id="PTHR44307">
    <property type="entry name" value="PHOSPHOETHANOLAMINE METHYLTRANSFERASE"/>
    <property type="match status" value="1"/>
</dbReference>
<dbReference type="Proteomes" id="UP000886595">
    <property type="component" value="Unassembled WGS sequence"/>
</dbReference>
<dbReference type="AlphaFoldDB" id="A0A8X7VGK6"/>